<dbReference type="PANTHER" id="PTHR33988">
    <property type="entry name" value="ENDORIBONUCLEASE MAZF-RELATED"/>
    <property type="match status" value="1"/>
</dbReference>
<sequence>MKSFRRGDIVLIDVPIVDGSRVQGGNRPWLIVQNDVGNRHSPTTIVVPLTSKLKRMEMPTHVIVTGKGIKASMVECEQVRVIDKACVKKCICTLSPQVMSYVDKALKNAFFYGGGINDGK</sequence>
<dbReference type="InterPro" id="IPR003477">
    <property type="entry name" value="PemK-like"/>
</dbReference>
<dbReference type="Gene3D" id="2.30.30.110">
    <property type="match status" value="1"/>
</dbReference>
<dbReference type="GO" id="GO:0004521">
    <property type="term" value="F:RNA endonuclease activity"/>
    <property type="evidence" value="ECO:0007669"/>
    <property type="project" value="TreeGrafter"/>
</dbReference>
<dbReference type="PANTHER" id="PTHR33988:SF2">
    <property type="entry name" value="ENDORIBONUCLEASE MAZF"/>
    <property type="match status" value="1"/>
</dbReference>
<accession>A0A8S5MY45</accession>
<dbReference type="GO" id="GO:0006402">
    <property type="term" value="P:mRNA catabolic process"/>
    <property type="evidence" value="ECO:0007669"/>
    <property type="project" value="TreeGrafter"/>
</dbReference>
<dbReference type="Pfam" id="PF02452">
    <property type="entry name" value="PemK_toxin"/>
    <property type="match status" value="1"/>
</dbReference>
<dbReference type="EMBL" id="BK015018">
    <property type="protein sequence ID" value="DAD87257.1"/>
    <property type="molecule type" value="Genomic_DNA"/>
</dbReference>
<evidence type="ECO:0000313" key="1">
    <source>
        <dbReference type="EMBL" id="DAD87257.1"/>
    </source>
</evidence>
<protein>
    <submittedName>
        <fullName evidence="1">PemK-like protein</fullName>
    </submittedName>
</protein>
<dbReference type="GO" id="GO:0016075">
    <property type="term" value="P:rRNA catabolic process"/>
    <property type="evidence" value="ECO:0007669"/>
    <property type="project" value="TreeGrafter"/>
</dbReference>
<proteinExistence type="predicted"/>
<organism evidence="1">
    <name type="scientific">Siphoviridae sp. ctKXi8</name>
    <dbReference type="NCBI Taxonomy" id="2826244"/>
    <lineage>
        <taxon>Viruses</taxon>
        <taxon>Duplodnaviria</taxon>
        <taxon>Heunggongvirae</taxon>
        <taxon>Uroviricota</taxon>
        <taxon>Caudoviricetes</taxon>
    </lineage>
</organism>
<name>A0A8S5MY45_9CAUD</name>
<dbReference type="InterPro" id="IPR011067">
    <property type="entry name" value="Plasmid_toxin/cell-grow_inhib"/>
</dbReference>
<dbReference type="PIRSF" id="PIRSF033490">
    <property type="entry name" value="MazF"/>
    <property type="match status" value="1"/>
</dbReference>
<dbReference type="SUPFAM" id="SSF50118">
    <property type="entry name" value="Cell growth inhibitor/plasmid maintenance toxic component"/>
    <property type="match status" value="1"/>
</dbReference>
<dbReference type="GO" id="GO:0003677">
    <property type="term" value="F:DNA binding"/>
    <property type="evidence" value="ECO:0007669"/>
    <property type="project" value="InterPro"/>
</dbReference>
<reference evidence="1" key="1">
    <citation type="journal article" date="2021" name="Proc. Natl. Acad. Sci. U.S.A.">
        <title>A Catalog of Tens of Thousands of Viruses from Human Metagenomes Reveals Hidden Associations with Chronic Diseases.</title>
        <authorList>
            <person name="Tisza M.J."/>
            <person name="Buck C.B."/>
        </authorList>
    </citation>
    <scope>NUCLEOTIDE SEQUENCE</scope>
    <source>
        <strain evidence="1">CtKXi8</strain>
    </source>
</reference>